<dbReference type="KEGG" id="scac:106081216"/>
<feature type="region of interest" description="Disordered" evidence="1">
    <location>
        <begin position="24"/>
        <end position="49"/>
    </location>
</feature>
<dbReference type="EnsemblMetazoa" id="SCAU012807-RA">
    <property type="protein sequence ID" value="SCAU012807-PA"/>
    <property type="gene ID" value="SCAU012807"/>
</dbReference>
<feature type="region of interest" description="Disordered" evidence="1">
    <location>
        <begin position="81"/>
        <end position="106"/>
    </location>
</feature>
<evidence type="ECO:0000313" key="2">
    <source>
        <dbReference type="EnsemblMetazoa" id="SCAU012807-PA"/>
    </source>
</evidence>
<feature type="compositionally biased region" description="Polar residues" evidence="1">
    <location>
        <begin position="291"/>
        <end position="305"/>
    </location>
</feature>
<name>A0A1I8Q0P8_STOCA</name>
<dbReference type="EnsemblMetazoa" id="SCAU012807-RE">
    <property type="protein sequence ID" value="SCAU012807-PE"/>
    <property type="gene ID" value="SCAU012807"/>
</dbReference>
<feature type="region of interest" description="Disordered" evidence="1">
    <location>
        <begin position="235"/>
        <end position="313"/>
    </location>
</feature>
<feature type="compositionally biased region" description="Low complexity" evidence="1">
    <location>
        <begin position="238"/>
        <end position="255"/>
    </location>
</feature>
<evidence type="ECO:0000256" key="1">
    <source>
        <dbReference type="SAM" id="MobiDB-lite"/>
    </source>
</evidence>
<feature type="compositionally biased region" description="Polar residues" evidence="1">
    <location>
        <begin position="92"/>
        <end position="106"/>
    </location>
</feature>
<evidence type="ECO:0000313" key="3">
    <source>
        <dbReference type="Proteomes" id="UP000095300"/>
    </source>
</evidence>
<feature type="compositionally biased region" description="Low complexity" evidence="1">
    <location>
        <begin position="24"/>
        <end position="43"/>
    </location>
</feature>
<reference evidence="2" key="2">
    <citation type="submission" date="2020-05" db="UniProtKB">
        <authorList>
            <consortium name="EnsemblMetazoa"/>
        </authorList>
    </citation>
    <scope>IDENTIFICATION</scope>
    <source>
        <strain evidence="2">USDA</strain>
    </source>
</reference>
<protein>
    <submittedName>
        <fullName evidence="2">Uncharacterized protein</fullName>
    </submittedName>
</protein>
<reference evidence="3" key="1">
    <citation type="submission" date="2015-05" db="EMBL/GenBank/DDBJ databases">
        <authorList>
            <person name="Wilson R.K."/>
            <person name="Warren W.C."/>
            <person name="Olafson P."/>
        </authorList>
    </citation>
    <scope>NUCLEOTIDE SEQUENCE [LARGE SCALE GENOMIC DNA]</scope>
    <source>
        <strain evidence="3">USDA</strain>
    </source>
</reference>
<gene>
    <name evidence="2" type="primary">106081216</name>
</gene>
<dbReference type="OrthoDB" id="8069797at2759"/>
<dbReference type="VEuPathDB" id="VectorBase:SCAU012807"/>
<dbReference type="AlphaFoldDB" id="A0A1I8Q0P8"/>
<sequence>MMSMMMFYVNKSSFKSNITSTSTSSCSSSSSSSGGSINNPKSGQVAQPQHSIHISFKSQNKIAPKCSEDAALINSNILGEENLEDTRHKPTMEQQQPHRWSSRNHNNSLELSHPLAYCKSRFCRCSYQGSCCQCCCCCWDNSSGGRELKQLPEKRTISGIDNGEKAQSPIATNCGKSSNIKEKQSIQRLAQRNADDCLSSSSTSNNPNNCCCHNNSSTNLTTTISSITSLRTREYDKTTTATKTRSRTWTWPTRPANTLNGHESSGGIKDDPTTTTTNSNPEKTLRPLGLSLSQSHSKPAESTTRTKSKLYHPYHTAERQLKRKQYTKSLRRTLSTCVFPSTPSLAAAAAAAASTAIATASCLYNNIIRHLGLQLCCLLLLRLTMMTTGLAVGMDTANANLTDLGSPGMYKSHNIKTIC</sequence>
<dbReference type="Proteomes" id="UP000095300">
    <property type="component" value="Unassembled WGS sequence"/>
</dbReference>
<accession>A0A1I8Q0P8</accession>
<proteinExistence type="predicted"/>
<organism evidence="2 3">
    <name type="scientific">Stomoxys calcitrans</name>
    <name type="common">Stable fly</name>
    <name type="synonym">Conops calcitrans</name>
    <dbReference type="NCBI Taxonomy" id="35570"/>
    <lineage>
        <taxon>Eukaryota</taxon>
        <taxon>Metazoa</taxon>
        <taxon>Ecdysozoa</taxon>
        <taxon>Arthropoda</taxon>
        <taxon>Hexapoda</taxon>
        <taxon>Insecta</taxon>
        <taxon>Pterygota</taxon>
        <taxon>Neoptera</taxon>
        <taxon>Endopterygota</taxon>
        <taxon>Diptera</taxon>
        <taxon>Brachycera</taxon>
        <taxon>Muscomorpha</taxon>
        <taxon>Muscoidea</taxon>
        <taxon>Muscidae</taxon>
        <taxon>Stomoxys</taxon>
    </lineage>
</organism>
<keyword evidence="3" id="KW-1185">Reference proteome</keyword>